<dbReference type="EMBL" id="JAAPAO010000198">
    <property type="protein sequence ID" value="KAF4668051.1"/>
    <property type="molecule type" value="Genomic_DNA"/>
</dbReference>
<dbReference type="AlphaFoldDB" id="A0A7J6MAJ9"/>
<name>A0A7J6MAJ9_PERCH</name>
<proteinExistence type="predicted"/>
<evidence type="ECO:0000313" key="2">
    <source>
        <dbReference type="Proteomes" id="UP000591131"/>
    </source>
</evidence>
<dbReference type="Proteomes" id="UP000591131">
    <property type="component" value="Unassembled WGS sequence"/>
</dbReference>
<protein>
    <submittedName>
        <fullName evidence="1">Uncharacterized protein</fullName>
    </submittedName>
</protein>
<keyword evidence="2" id="KW-1185">Reference proteome</keyword>
<accession>A0A7J6MAJ9</accession>
<evidence type="ECO:0000313" key="1">
    <source>
        <dbReference type="EMBL" id="KAF4668051.1"/>
    </source>
</evidence>
<reference evidence="1 2" key="1">
    <citation type="submission" date="2020-04" db="EMBL/GenBank/DDBJ databases">
        <title>Perkinsus chesapeaki whole genome sequence.</title>
        <authorList>
            <person name="Bogema D.R."/>
        </authorList>
    </citation>
    <scope>NUCLEOTIDE SEQUENCE [LARGE SCALE GENOMIC DNA]</scope>
    <source>
        <strain evidence="1">ATCC PRA-425</strain>
    </source>
</reference>
<organism evidence="1 2">
    <name type="scientific">Perkinsus chesapeaki</name>
    <name type="common">Clam parasite</name>
    <name type="synonym">Perkinsus andrewsi</name>
    <dbReference type="NCBI Taxonomy" id="330153"/>
    <lineage>
        <taxon>Eukaryota</taxon>
        <taxon>Sar</taxon>
        <taxon>Alveolata</taxon>
        <taxon>Perkinsozoa</taxon>
        <taxon>Perkinsea</taxon>
        <taxon>Perkinsida</taxon>
        <taxon>Perkinsidae</taxon>
        <taxon>Perkinsus</taxon>
    </lineage>
</organism>
<sequence length="235" mass="25677">MHLSIFGHMPSTIIAVYCANVYGNFFSKLVATPDGAVSINLSGKTATVTVQTDSHTVDGATGMVNFNRKGLQYDAKMFPFIRHLWNMRYDSAKSELHLVSSVIHFEAGCSVFKRAAIKKAPMTRKLAGNSFGYAAFCSSRSQEGQGVHAEFNFYSSSLEATMELGNVRVALYGVKYNRGTADPDGNEEVRVSFPSPSEYPYLEYNFKLRYSPGADALVMSRTADGGSSSLTFSSC</sequence>
<comment type="caution">
    <text evidence="1">The sequence shown here is derived from an EMBL/GenBank/DDBJ whole genome shotgun (WGS) entry which is preliminary data.</text>
</comment>
<gene>
    <name evidence="1" type="ORF">FOL47_003203</name>
</gene>